<feature type="region of interest" description="Disordered" evidence="1">
    <location>
        <begin position="465"/>
        <end position="484"/>
    </location>
</feature>
<dbReference type="Proteomes" id="UP000192596">
    <property type="component" value="Unassembled WGS sequence"/>
</dbReference>
<dbReference type="EMBL" id="NAJO01000037">
    <property type="protein sequence ID" value="OQN99992.1"/>
    <property type="molecule type" value="Genomic_DNA"/>
</dbReference>
<sequence length="510" mass="57257">MLSEKHCWMYYLLADSTICREYEQLKTLPKIEREDFDLQQCIICVKPGEHLKQVFAWRVGKFKWFTSSGLKLTCAIGYGAETGHYVQAVYIPQAELKRAEASAKEDLATIVVDCFVKRNDSGQLHEEAITAPGPMPYDLNEELKIDKYRDYHADTGCIYSSATLGHWFDPAIYEQDRTQTQQPRTVEHLRLVDRLMEPNTQSRPTRKWHVIDYRHFYNLNSLNGDSLMFIHTNITREQLVDLKLDDWTLAGQSTDKAEELATLPQSGMDVADCEAATEDETEGTDDSTDDSTEDEIDESSSEESDDSDDNDWEPSRSTRRRSVRSGQPVVTSSQHHDEPNEQAHAAQINATPAPDVNQHAVIETAEPPSTGADKKRKRTASSPNEDKRVAAKIEDVERKPKIKSPSPVVEKPGTRAAPLEINDSAPANPSPLAPARRLTNTSGTGAAVPTPPPTRATSMVAAAVTPTPQDDAARERQKRLARRNFHIMRMELAEAKAKRKYEKEFGEPPE</sequence>
<feature type="compositionally biased region" description="Acidic residues" evidence="1">
    <location>
        <begin position="271"/>
        <end position="312"/>
    </location>
</feature>
<protein>
    <submittedName>
        <fullName evidence="2">Uncharacterized protein</fullName>
    </submittedName>
</protein>
<keyword evidence="3" id="KW-1185">Reference proteome</keyword>
<dbReference type="AlphaFoldDB" id="A0A1V8SLH9"/>
<feature type="compositionally biased region" description="Basic and acidic residues" evidence="1">
    <location>
        <begin position="384"/>
        <end position="399"/>
    </location>
</feature>
<feature type="compositionally biased region" description="Low complexity" evidence="1">
    <location>
        <begin position="433"/>
        <end position="448"/>
    </location>
</feature>
<evidence type="ECO:0000313" key="2">
    <source>
        <dbReference type="EMBL" id="OQN99992.1"/>
    </source>
</evidence>
<evidence type="ECO:0000256" key="1">
    <source>
        <dbReference type="SAM" id="MobiDB-lite"/>
    </source>
</evidence>
<proteinExistence type="predicted"/>
<comment type="caution">
    <text evidence="2">The sequence shown here is derived from an EMBL/GenBank/DDBJ whole genome shotgun (WGS) entry which is preliminary data.</text>
</comment>
<reference evidence="3" key="1">
    <citation type="submission" date="2017-03" db="EMBL/GenBank/DDBJ databases">
        <title>Genomes of endolithic fungi from Antarctica.</title>
        <authorList>
            <person name="Coleine C."/>
            <person name="Masonjones S."/>
            <person name="Stajich J.E."/>
        </authorList>
    </citation>
    <scope>NUCLEOTIDE SEQUENCE [LARGE SCALE GENOMIC DNA]</scope>
    <source>
        <strain evidence="3">CCFEE 5527</strain>
    </source>
</reference>
<feature type="region of interest" description="Disordered" evidence="1">
    <location>
        <begin position="258"/>
        <end position="457"/>
    </location>
</feature>
<dbReference type="InParanoid" id="A0A1V8SLH9"/>
<evidence type="ECO:0000313" key="3">
    <source>
        <dbReference type="Proteomes" id="UP000192596"/>
    </source>
</evidence>
<name>A0A1V8SLH9_9PEZI</name>
<organism evidence="2 3">
    <name type="scientific">Cryoendolithus antarcticus</name>
    <dbReference type="NCBI Taxonomy" id="1507870"/>
    <lineage>
        <taxon>Eukaryota</taxon>
        <taxon>Fungi</taxon>
        <taxon>Dikarya</taxon>
        <taxon>Ascomycota</taxon>
        <taxon>Pezizomycotina</taxon>
        <taxon>Dothideomycetes</taxon>
        <taxon>Dothideomycetidae</taxon>
        <taxon>Cladosporiales</taxon>
        <taxon>Cladosporiaceae</taxon>
        <taxon>Cryoendolithus</taxon>
    </lineage>
</organism>
<accession>A0A1V8SLH9</accession>
<gene>
    <name evidence="2" type="ORF">B0A48_14197</name>
</gene>